<dbReference type="GO" id="GO:0016829">
    <property type="term" value="F:lyase activity"/>
    <property type="evidence" value="ECO:0007669"/>
    <property type="project" value="UniProtKB-KW"/>
</dbReference>
<keyword evidence="1" id="KW-0456">Lyase</keyword>
<dbReference type="Gene3D" id="1.25.10.10">
    <property type="entry name" value="Leucine-rich Repeat Variant"/>
    <property type="match status" value="2"/>
</dbReference>
<accession>D7AXA2</accession>
<organism evidence="1 2">
    <name type="scientific">Nocardiopsis dassonvillei (strain ATCC 23218 / DSM 43111 / CIP 107115 / JCM 7437 / KCTC 9190 / NBRC 14626 / NCTC 10488 / NRRL B-5397 / IMRU 509)</name>
    <name type="common">Actinomadura dassonvillei</name>
    <dbReference type="NCBI Taxonomy" id="446468"/>
    <lineage>
        <taxon>Bacteria</taxon>
        <taxon>Bacillati</taxon>
        <taxon>Actinomycetota</taxon>
        <taxon>Actinomycetes</taxon>
        <taxon>Streptosporangiales</taxon>
        <taxon>Nocardiopsidaceae</taxon>
        <taxon>Nocardiopsis</taxon>
    </lineage>
</organism>
<reference evidence="1 2" key="1">
    <citation type="journal article" date="2010" name="Stand. Genomic Sci.">
        <title>Complete genome sequence of Nocardiopsis dassonvillei type strain (IMRU 509).</title>
        <authorList>
            <person name="Sun H."/>
            <person name="Lapidus A."/>
            <person name="Nolan M."/>
            <person name="Lucas S."/>
            <person name="Del Rio T.G."/>
            <person name="Tice H."/>
            <person name="Cheng J.F."/>
            <person name="Tapia R."/>
            <person name="Han C."/>
            <person name="Goodwin L."/>
            <person name="Pitluck S."/>
            <person name="Pagani I."/>
            <person name="Ivanova N."/>
            <person name="Mavromatis K."/>
            <person name="Mikhailova N."/>
            <person name="Pati A."/>
            <person name="Chen A."/>
            <person name="Palaniappan K."/>
            <person name="Land M."/>
            <person name="Hauser L."/>
            <person name="Chang Y.J."/>
            <person name="Jeffries C.D."/>
            <person name="Djao O.D."/>
            <person name="Rohde M."/>
            <person name="Sikorski J."/>
            <person name="Goker M."/>
            <person name="Woyke T."/>
            <person name="Bristow J."/>
            <person name="Eisen J.A."/>
            <person name="Markowitz V."/>
            <person name="Hugenholtz P."/>
            <person name="Kyrpides N.C."/>
            <person name="Klenk H.P."/>
        </authorList>
    </citation>
    <scope>NUCLEOTIDE SEQUENCE [LARGE SCALE GENOMIC DNA]</scope>
    <source>
        <strain evidence="2">ATCC 23218 / DSM 43111 / CIP 107115 / JCM 7437 / KCTC 9190 / NBRC 14626 / NCTC 10488 / NRRL B-5397 / IMRU 509</strain>
    </source>
</reference>
<dbReference type="SUPFAM" id="SSF48371">
    <property type="entry name" value="ARM repeat"/>
    <property type="match status" value="1"/>
</dbReference>
<dbReference type="Pfam" id="PF03130">
    <property type="entry name" value="HEAT_PBS"/>
    <property type="match status" value="2"/>
</dbReference>
<dbReference type="eggNOG" id="ENOG50343W0">
    <property type="taxonomic scope" value="Bacteria"/>
</dbReference>
<dbReference type="EMBL" id="CP002040">
    <property type="protein sequence ID" value="ADH65976.1"/>
    <property type="molecule type" value="Genomic_DNA"/>
</dbReference>
<dbReference type="KEGG" id="nda:Ndas_0529"/>
<dbReference type="SMART" id="SM00567">
    <property type="entry name" value="EZ_HEAT"/>
    <property type="match status" value="3"/>
</dbReference>
<evidence type="ECO:0000313" key="2">
    <source>
        <dbReference type="Proteomes" id="UP000002219"/>
    </source>
</evidence>
<dbReference type="OrthoDB" id="3956686at2"/>
<dbReference type="InterPro" id="IPR016024">
    <property type="entry name" value="ARM-type_fold"/>
</dbReference>
<gene>
    <name evidence="1" type="ordered locus">Ndas_0529</name>
</gene>
<proteinExistence type="predicted"/>
<sequence length="420" mass="46495">MTEDVDSLIEDLELWRTREGRPSHRDMAIAELQRRSPHVVPALIERLQALLASSRRPRDHHGVPDRARYDRESLDLRQGLLQALARIGDERATAVLIAALDDDACVPYAAAALRQTPDDQAVEPLLDALARMLPNGTMVDDLIDTLMVHGVSPEHAQARWRTEPSPRGRANLMRLLAGHGDVPVPVLLEAARDPFHEVRWASIEGVLRVWRADGHDPDPAWTEILLFLAVDGEKSVGWRAVDALEQMERGQRAEPDTYPDLATRVLTPPLLASVIGLALRSPGVFGGQLDARLANLVSARPDGLQAVRGLIGLRPPTDVLRAALDMLPPLGADTRNPGRAMRMLHRLLSHPDSGVREDAASALRRGDLLFPLLVSGDKDTRETARSAYAQITTDGYADRLDRYVSALPLRTRMRYRGVRR</sequence>
<dbReference type="Proteomes" id="UP000002219">
    <property type="component" value="Chromosome 1"/>
</dbReference>
<protein>
    <submittedName>
        <fullName evidence="1">PBS lyase HEAT domain protein repeat-containing protein</fullName>
    </submittedName>
</protein>
<dbReference type="GeneID" id="91488622"/>
<dbReference type="HOGENOM" id="CLU_653512_0_0_11"/>
<evidence type="ECO:0000313" key="1">
    <source>
        <dbReference type="EMBL" id="ADH65976.1"/>
    </source>
</evidence>
<dbReference type="RefSeq" id="WP_013151583.1">
    <property type="nucleotide sequence ID" value="NC_014210.1"/>
</dbReference>
<name>D7AXA2_NOCDD</name>
<keyword evidence="2" id="KW-1185">Reference proteome</keyword>
<dbReference type="InterPro" id="IPR004155">
    <property type="entry name" value="PBS_lyase_HEAT"/>
</dbReference>
<dbReference type="AlphaFoldDB" id="D7AXA2"/>
<dbReference type="InterPro" id="IPR011989">
    <property type="entry name" value="ARM-like"/>
</dbReference>